<name>A0A7X0DPC6_NOVIT</name>
<reference evidence="11 12" key="1">
    <citation type="submission" date="2020-08" db="EMBL/GenBank/DDBJ databases">
        <title>Genomic Encyclopedia of Type Strains, Phase IV (KMG-IV): sequencing the most valuable type-strain genomes for metagenomic binning, comparative biology and taxonomic classification.</title>
        <authorList>
            <person name="Goeker M."/>
        </authorList>
    </citation>
    <scope>NUCLEOTIDE SEQUENCE [LARGE SCALE GENOMIC DNA]</scope>
    <source>
        <strain evidence="11 12">DSM 11590</strain>
    </source>
</reference>
<dbReference type="PROSITE" id="PS00630">
    <property type="entry name" value="IMP_2"/>
    <property type="match status" value="1"/>
</dbReference>
<dbReference type="GO" id="GO:0046872">
    <property type="term" value="F:metal ion binding"/>
    <property type="evidence" value="ECO:0007669"/>
    <property type="project" value="UniProtKB-KW"/>
</dbReference>
<dbReference type="AlphaFoldDB" id="A0A7X0DPC6"/>
<dbReference type="GO" id="GO:0007165">
    <property type="term" value="P:signal transduction"/>
    <property type="evidence" value="ECO:0007669"/>
    <property type="project" value="TreeGrafter"/>
</dbReference>
<feature type="binding site" evidence="9">
    <location>
        <position position="89"/>
    </location>
    <ligand>
        <name>Mg(2+)</name>
        <dbReference type="ChEBI" id="CHEBI:18420"/>
        <label>1</label>
        <note>catalytic</note>
    </ligand>
</feature>
<evidence type="ECO:0000256" key="8">
    <source>
        <dbReference type="ARBA" id="ARBA00022842"/>
    </source>
</evidence>
<dbReference type="GO" id="GO:0046854">
    <property type="term" value="P:phosphatidylinositol phosphate biosynthetic process"/>
    <property type="evidence" value="ECO:0007669"/>
    <property type="project" value="InterPro"/>
</dbReference>
<keyword evidence="12" id="KW-1185">Reference proteome</keyword>
<dbReference type="InterPro" id="IPR000760">
    <property type="entry name" value="Inositol_monophosphatase-like"/>
</dbReference>
<dbReference type="PANTHER" id="PTHR20854:SF4">
    <property type="entry name" value="INOSITOL-1-MONOPHOSPHATASE-RELATED"/>
    <property type="match status" value="1"/>
</dbReference>
<evidence type="ECO:0000256" key="9">
    <source>
        <dbReference type="PIRSR" id="PIRSR600760-2"/>
    </source>
</evidence>
<dbReference type="RefSeq" id="WP_184265739.1">
    <property type="nucleotide sequence ID" value="NZ_JACIIX010000018.1"/>
</dbReference>
<dbReference type="EC" id="3.1.3.25" evidence="4 10"/>
<comment type="similarity">
    <text evidence="3 10">Belongs to the inositol monophosphatase superfamily.</text>
</comment>
<dbReference type="GO" id="GO:0008934">
    <property type="term" value="F:inositol monophosphate 1-phosphatase activity"/>
    <property type="evidence" value="ECO:0007669"/>
    <property type="project" value="InterPro"/>
</dbReference>
<evidence type="ECO:0000256" key="1">
    <source>
        <dbReference type="ARBA" id="ARBA00001033"/>
    </source>
</evidence>
<dbReference type="InterPro" id="IPR033942">
    <property type="entry name" value="IMPase"/>
</dbReference>
<protein>
    <recommendedName>
        <fullName evidence="5 10">Inositol-1-monophosphatase</fullName>
        <ecNumber evidence="4 10">3.1.3.25</ecNumber>
    </recommendedName>
</protein>
<dbReference type="Gene3D" id="3.40.190.80">
    <property type="match status" value="1"/>
</dbReference>
<evidence type="ECO:0000256" key="3">
    <source>
        <dbReference type="ARBA" id="ARBA00009759"/>
    </source>
</evidence>
<dbReference type="SUPFAM" id="SSF56655">
    <property type="entry name" value="Carbohydrate phosphatase"/>
    <property type="match status" value="1"/>
</dbReference>
<dbReference type="Pfam" id="PF00459">
    <property type="entry name" value="Inositol_P"/>
    <property type="match status" value="1"/>
</dbReference>
<keyword evidence="6 9" id="KW-0479">Metal-binding</keyword>
<dbReference type="CDD" id="cd01639">
    <property type="entry name" value="IMPase"/>
    <property type="match status" value="1"/>
</dbReference>
<evidence type="ECO:0000256" key="7">
    <source>
        <dbReference type="ARBA" id="ARBA00022801"/>
    </source>
</evidence>
<dbReference type="PRINTS" id="PR00377">
    <property type="entry name" value="IMPHPHTASES"/>
</dbReference>
<dbReference type="EMBL" id="JACIIX010000018">
    <property type="protein sequence ID" value="MBB6212209.1"/>
    <property type="molecule type" value="Genomic_DNA"/>
</dbReference>
<dbReference type="PROSITE" id="PS00629">
    <property type="entry name" value="IMP_1"/>
    <property type="match status" value="1"/>
</dbReference>
<evidence type="ECO:0000313" key="12">
    <source>
        <dbReference type="Proteomes" id="UP000544872"/>
    </source>
</evidence>
<sequence>MTPLPGTITLDAVSAIVRDAGAIALRFRNSGTLEIRDKGVQDRVTEADTTVESYLRRHLSALCPDVGFLGEEGGLSEADGDWLWVVDPIDGTDNFVRGIDHWSVSVGLVHQGQPVMGVISLPWQETQFTAVAGQGAFRNGTPLRVSGVTDPQRAAIAIGISRRICFQTGYLDVLKALYDQGIEHRRFGSAAYSLCQVAEGIVEGYVELHLNPWDAAAGVLIAAEAGAHVHPITLSDPAGGPVFVVTPGLRHCLSIPSHSLPVAQSAPMRP</sequence>
<evidence type="ECO:0000256" key="10">
    <source>
        <dbReference type="RuleBase" id="RU364068"/>
    </source>
</evidence>
<comment type="caution">
    <text evidence="11">The sequence shown here is derived from an EMBL/GenBank/DDBJ whole genome shotgun (WGS) entry which is preliminary data.</text>
</comment>
<evidence type="ECO:0000313" key="11">
    <source>
        <dbReference type="EMBL" id="MBB6212209.1"/>
    </source>
</evidence>
<keyword evidence="7 10" id="KW-0378">Hydrolase</keyword>
<organism evidence="11 12">
    <name type="scientific">Novispirillum itersonii</name>
    <name type="common">Aquaspirillum itersonii</name>
    <dbReference type="NCBI Taxonomy" id="189"/>
    <lineage>
        <taxon>Bacteria</taxon>
        <taxon>Pseudomonadati</taxon>
        <taxon>Pseudomonadota</taxon>
        <taxon>Alphaproteobacteria</taxon>
        <taxon>Rhodospirillales</taxon>
        <taxon>Novispirillaceae</taxon>
        <taxon>Novispirillum</taxon>
    </lineage>
</organism>
<dbReference type="PANTHER" id="PTHR20854">
    <property type="entry name" value="INOSITOL MONOPHOSPHATASE"/>
    <property type="match status" value="1"/>
</dbReference>
<keyword evidence="8 9" id="KW-0460">Magnesium</keyword>
<comment type="cofactor">
    <cofactor evidence="2 9 10">
        <name>Mg(2+)</name>
        <dbReference type="ChEBI" id="CHEBI:18420"/>
    </cofactor>
</comment>
<dbReference type="Gene3D" id="3.30.540.10">
    <property type="entry name" value="Fructose-1,6-Bisphosphatase, subunit A, domain 1"/>
    <property type="match status" value="1"/>
</dbReference>
<dbReference type="InterPro" id="IPR020583">
    <property type="entry name" value="Inositol_monoP_metal-BS"/>
</dbReference>
<feature type="binding site" evidence="9">
    <location>
        <position position="214"/>
    </location>
    <ligand>
        <name>Mg(2+)</name>
        <dbReference type="ChEBI" id="CHEBI:18420"/>
        <label>1</label>
        <note>catalytic</note>
    </ligand>
</feature>
<dbReference type="Proteomes" id="UP000544872">
    <property type="component" value="Unassembled WGS sequence"/>
</dbReference>
<evidence type="ECO:0000256" key="6">
    <source>
        <dbReference type="ARBA" id="ARBA00022723"/>
    </source>
</evidence>
<comment type="catalytic activity">
    <reaction evidence="1 10">
        <text>a myo-inositol phosphate + H2O = myo-inositol + phosphate</text>
        <dbReference type="Rhea" id="RHEA:24056"/>
        <dbReference type="ChEBI" id="CHEBI:15377"/>
        <dbReference type="ChEBI" id="CHEBI:17268"/>
        <dbReference type="ChEBI" id="CHEBI:43474"/>
        <dbReference type="ChEBI" id="CHEBI:84139"/>
        <dbReference type="EC" id="3.1.3.25"/>
    </reaction>
</comment>
<dbReference type="InterPro" id="IPR020550">
    <property type="entry name" value="Inositol_monophosphatase_CS"/>
</dbReference>
<accession>A0A7X0DPC6</accession>
<feature type="binding site" evidence="9">
    <location>
        <position position="87"/>
    </location>
    <ligand>
        <name>Mg(2+)</name>
        <dbReference type="ChEBI" id="CHEBI:18420"/>
        <label>1</label>
        <note>catalytic</note>
    </ligand>
</feature>
<dbReference type="GO" id="GO:0006020">
    <property type="term" value="P:inositol metabolic process"/>
    <property type="evidence" value="ECO:0007669"/>
    <property type="project" value="TreeGrafter"/>
</dbReference>
<evidence type="ECO:0000256" key="2">
    <source>
        <dbReference type="ARBA" id="ARBA00001946"/>
    </source>
</evidence>
<dbReference type="FunFam" id="3.30.540.10:FF:000003">
    <property type="entry name" value="Inositol-1-monophosphatase"/>
    <property type="match status" value="1"/>
</dbReference>
<gene>
    <name evidence="11" type="ORF">FHS48_003658</name>
</gene>
<proteinExistence type="inferred from homology"/>
<evidence type="ECO:0000256" key="4">
    <source>
        <dbReference type="ARBA" id="ARBA00013106"/>
    </source>
</evidence>
<feature type="binding site" evidence="9">
    <location>
        <position position="71"/>
    </location>
    <ligand>
        <name>Mg(2+)</name>
        <dbReference type="ChEBI" id="CHEBI:18420"/>
        <label>1</label>
        <note>catalytic</note>
    </ligand>
</feature>
<evidence type="ECO:0000256" key="5">
    <source>
        <dbReference type="ARBA" id="ARBA00019784"/>
    </source>
</evidence>
<feature type="binding site" evidence="9">
    <location>
        <position position="90"/>
    </location>
    <ligand>
        <name>Mg(2+)</name>
        <dbReference type="ChEBI" id="CHEBI:18420"/>
        <label>2</label>
    </ligand>
</feature>